<dbReference type="NCBIfam" id="TIGR02772">
    <property type="entry name" value="Ku_bact"/>
    <property type="match status" value="1"/>
</dbReference>
<accession>A0ABN2TAY2</accession>
<keyword evidence="3" id="KW-0234">DNA repair</keyword>
<dbReference type="PIRSF" id="PIRSF006493">
    <property type="entry name" value="Prok_Ku"/>
    <property type="match status" value="1"/>
</dbReference>
<feature type="region of interest" description="Disordered" evidence="4">
    <location>
        <begin position="258"/>
        <end position="329"/>
    </location>
</feature>
<keyword evidence="1 3" id="KW-0238">DNA-binding</keyword>
<dbReference type="SUPFAM" id="SSF100939">
    <property type="entry name" value="SPOC domain-like"/>
    <property type="match status" value="1"/>
</dbReference>
<reference evidence="6 7" key="1">
    <citation type="journal article" date="2019" name="Int. J. Syst. Evol. Microbiol.">
        <title>The Global Catalogue of Microorganisms (GCM) 10K type strain sequencing project: providing services to taxonomists for standard genome sequencing and annotation.</title>
        <authorList>
            <consortium name="The Broad Institute Genomics Platform"/>
            <consortium name="The Broad Institute Genome Sequencing Center for Infectious Disease"/>
            <person name="Wu L."/>
            <person name="Ma J."/>
        </authorList>
    </citation>
    <scope>NUCLEOTIDE SEQUENCE [LARGE SCALE GENOMIC DNA]</scope>
    <source>
        <strain evidence="6 7">JCM 16013</strain>
    </source>
</reference>
<dbReference type="Pfam" id="PF02735">
    <property type="entry name" value="Ku"/>
    <property type="match status" value="1"/>
</dbReference>
<keyword evidence="7" id="KW-1185">Reference proteome</keyword>
<comment type="similarity">
    <text evidence="3">Belongs to the prokaryotic Ku family.</text>
</comment>
<sequence length="329" mass="36691">MARPVWTGVLTFGLVALPVGLYTAVEDHSVRFHQLERGTSDRVRNRRVNERTGDDVDYDDIVKGYEVAPGEYVVVDPDELEEMSPTRSKTIEVDGFVDLADVEPIFFDRTYYLGPAEEAYAKIYKLITEALEHSGRAGIASFTMRGRTRVTAVLPQDGTLVLQTMHYADEIRDPRAEVKDLPTGHTTVSAQEREMAEQLIATMALDWNPEDYHDSYNEQVMHLVKEKAAGHEIVVAQQPQAEATNVVDLLDALKRSVADARAGRSKPKPATPRHGKAHKQSATAEGERGKLADLTKAELYERATELGVRGRSKMDRDELREAVESEMAA</sequence>
<comment type="subunit">
    <text evidence="3">Homodimer. Interacts with LigD.</text>
</comment>
<feature type="domain" description="Ku" evidence="5">
    <location>
        <begin position="53"/>
        <end position="183"/>
    </location>
</feature>
<dbReference type="Gene3D" id="2.40.290.10">
    <property type="match status" value="1"/>
</dbReference>
<dbReference type="RefSeq" id="WP_344662414.1">
    <property type="nucleotide sequence ID" value="NZ_BAAAQM010000073.1"/>
</dbReference>
<evidence type="ECO:0000313" key="7">
    <source>
        <dbReference type="Proteomes" id="UP001499854"/>
    </source>
</evidence>
<evidence type="ECO:0000256" key="1">
    <source>
        <dbReference type="ARBA" id="ARBA00023125"/>
    </source>
</evidence>
<evidence type="ECO:0000256" key="4">
    <source>
        <dbReference type="SAM" id="MobiDB-lite"/>
    </source>
</evidence>
<protein>
    <recommendedName>
        <fullName evidence="3">Non-homologous end joining protein Ku</fullName>
    </recommendedName>
</protein>
<dbReference type="SMART" id="SM00559">
    <property type="entry name" value="Ku78"/>
    <property type="match status" value="1"/>
</dbReference>
<evidence type="ECO:0000259" key="5">
    <source>
        <dbReference type="SMART" id="SM00559"/>
    </source>
</evidence>
<comment type="caution">
    <text evidence="6">The sequence shown here is derived from an EMBL/GenBank/DDBJ whole genome shotgun (WGS) entry which is preliminary data.</text>
</comment>
<evidence type="ECO:0000256" key="3">
    <source>
        <dbReference type="HAMAP-Rule" id="MF_01875"/>
    </source>
</evidence>
<organism evidence="6 7">
    <name type="scientific">Catenulispora subtropica</name>
    <dbReference type="NCBI Taxonomy" id="450798"/>
    <lineage>
        <taxon>Bacteria</taxon>
        <taxon>Bacillati</taxon>
        <taxon>Actinomycetota</taxon>
        <taxon>Actinomycetes</taxon>
        <taxon>Catenulisporales</taxon>
        <taxon>Catenulisporaceae</taxon>
        <taxon>Catenulispora</taxon>
    </lineage>
</organism>
<dbReference type="Proteomes" id="UP001499854">
    <property type="component" value="Unassembled WGS sequence"/>
</dbReference>
<name>A0ABN2TAY2_9ACTN</name>
<feature type="compositionally biased region" description="Basic residues" evidence="4">
    <location>
        <begin position="263"/>
        <end position="279"/>
    </location>
</feature>
<dbReference type="InterPro" id="IPR016194">
    <property type="entry name" value="SPOC-like_C_dom_sf"/>
</dbReference>
<dbReference type="PANTHER" id="PTHR41251:SF1">
    <property type="entry name" value="NON-HOMOLOGOUS END JOINING PROTEIN KU"/>
    <property type="match status" value="1"/>
</dbReference>
<dbReference type="PANTHER" id="PTHR41251">
    <property type="entry name" value="NON-HOMOLOGOUS END JOINING PROTEIN KU"/>
    <property type="match status" value="1"/>
</dbReference>
<keyword evidence="3" id="KW-0227">DNA damage</keyword>
<dbReference type="HAMAP" id="MF_01875">
    <property type="entry name" value="Prokaryotic_Ku"/>
    <property type="match status" value="1"/>
</dbReference>
<feature type="compositionally biased region" description="Basic and acidic residues" evidence="4">
    <location>
        <begin position="285"/>
        <end position="304"/>
    </location>
</feature>
<feature type="compositionally biased region" description="Basic and acidic residues" evidence="4">
    <location>
        <begin position="312"/>
        <end position="323"/>
    </location>
</feature>
<gene>
    <name evidence="3" type="primary">ku</name>
    <name evidence="6" type="ORF">GCM10009838_79820</name>
</gene>
<keyword evidence="2 3" id="KW-0233">DNA recombination</keyword>
<comment type="function">
    <text evidence="3">With LigD forms a non-homologous end joining (NHEJ) DNA repair enzyme, which repairs dsDNA breaks with reduced fidelity. Binds linear dsDNA with 5'- and 3'- overhangs but not closed circular dsDNA nor ssDNA. Recruits and stimulates the ligase activity of LigD.</text>
</comment>
<proteinExistence type="inferred from homology"/>
<evidence type="ECO:0000313" key="6">
    <source>
        <dbReference type="EMBL" id="GAA2001962.1"/>
    </source>
</evidence>
<dbReference type="InterPro" id="IPR006164">
    <property type="entry name" value="DNA_bd_Ku70/Ku80"/>
</dbReference>
<dbReference type="InterPro" id="IPR009187">
    <property type="entry name" value="Prok_Ku"/>
</dbReference>
<dbReference type="CDD" id="cd00789">
    <property type="entry name" value="KU_like"/>
    <property type="match status" value="1"/>
</dbReference>
<evidence type="ECO:0000256" key="2">
    <source>
        <dbReference type="ARBA" id="ARBA00023172"/>
    </source>
</evidence>
<dbReference type="EMBL" id="BAAAQM010000073">
    <property type="protein sequence ID" value="GAA2001962.1"/>
    <property type="molecule type" value="Genomic_DNA"/>
</dbReference>